<name>A0ABV0RUA8_9TELE</name>
<keyword evidence="3" id="KW-1185">Reference proteome</keyword>
<evidence type="ECO:0000313" key="2">
    <source>
        <dbReference type="EMBL" id="MEQ2211281.1"/>
    </source>
</evidence>
<proteinExistence type="predicted"/>
<feature type="compositionally biased region" description="Polar residues" evidence="1">
    <location>
        <begin position="62"/>
        <end position="71"/>
    </location>
</feature>
<dbReference type="Proteomes" id="UP001434883">
    <property type="component" value="Unassembled WGS sequence"/>
</dbReference>
<accession>A0ABV0RUA8</accession>
<reference evidence="2 3" key="1">
    <citation type="submission" date="2021-06" db="EMBL/GenBank/DDBJ databases">
        <authorList>
            <person name="Palmer J.M."/>
        </authorList>
    </citation>
    <scope>NUCLEOTIDE SEQUENCE [LARGE SCALE GENOMIC DNA]</scope>
    <source>
        <strain evidence="2 3">XC_2019</strain>
        <tissue evidence="2">Muscle</tissue>
    </source>
</reference>
<sequence length="131" mass="14483">MGHHHPASHTRTASGSCQQCQRIQNHMAPLMSSDSNFCFLVIWGYSNVVASLLSACYPSWTAPEQPSSGSDDSQRPSKGRHGRQFTKNPFSKELELDKMLPKSPSLFWSTNDLRATSAPIGQELTSSFIAR</sequence>
<organism evidence="2 3">
    <name type="scientific">Xenoophorus captivus</name>
    <dbReference type="NCBI Taxonomy" id="1517983"/>
    <lineage>
        <taxon>Eukaryota</taxon>
        <taxon>Metazoa</taxon>
        <taxon>Chordata</taxon>
        <taxon>Craniata</taxon>
        <taxon>Vertebrata</taxon>
        <taxon>Euteleostomi</taxon>
        <taxon>Actinopterygii</taxon>
        <taxon>Neopterygii</taxon>
        <taxon>Teleostei</taxon>
        <taxon>Neoteleostei</taxon>
        <taxon>Acanthomorphata</taxon>
        <taxon>Ovalentaria</taxon>
        <taxon>Atherinomorphae</taxon>
        <taxon>Cyprinodontiformes</taxon>
        <taxon>Goodeidae</taxon>
        <taxon>Xenoophorus</taxon>
    </lineage>
</organism>
<dbReference type="EMBL" id="JAHRIN010058861">
    <property type="protein sequence ID" value="MEQ2211281.1"/>
    <property type="molecule type" value="Genomic_DNA"/>
</dbReference>
<evidence type="ECO:0000256" key="1">
    <source>
        <dbReference type="SAM" id="MobiDB-lite"/>
    </source>
</evidence>
<feature type="region of interest" description="Disordered" evidence="1">
    <location>
        <begin position="61"/>
        <end position="94"/>
    </location>
</feature>
<evidence type="ECO:0000313" key="3">
    <source>
        <dbReference type="Proteomes" id="UP001434883"/>
    </source>
</evidence>
<gene>
    <name evidence="2" type="ORF">XENOCAPTIV_020875</name>
</gene>
<protein>
    <submittedName>
        <fullName evidence="2">Uncharacterized protein</fullName>
    </submittedName>
</protein>
<comment type="caution">
    <text evidence="2">The sequence shown here is derived from an EMBL/GenBank/DDBJ whole genome shotgun (WGS) entry which is preliminary data.</text>
</comment>